<dbReference type="EMBL" id="UGHR01000001">
    <property type="protein sequence ID" value="STQ91742.1"/>
    <property type="molecule type" value="Genomic_DNA"/>
</dbReference>
<dbReference type="Proteomes" id="UP000255108">
    <property type="component" value="Unassembled WGS sequence"/>
</dbReference>
<dbReference type="Proteomes" id="UP000295794">
    <property type="component" value="Unassembled WGS sequence"/>
</dbReference>
<accession>A0A377QA28</accession>
<reference evidence="1 3" key="1">
    <citation type="submission" date="2018-06" db="EMBL/GenBank/DDBJ databases">
        <authorList>
            <consortium name="Pathogen Informatics"/>
            <person name="Doyle S."/>
        </authorList>
    </citation>
    <scope>NUCLEOTIDE SEQUENCE [LARGE SCALE GENOMIC DNA]</scope>
    <source>
        <strain evidence="1 3">NCTC11159</strain>
    </source>
</reference>
<dbReference type="NCBIfam" id="NF047331">
    <property type="entry name" value="phage_HTJ"/>
    <property type="match status" value="1"/>
</dbReference>
<organism evidence="1 3">
    <name type="scientific">Iodobacter fluviatilis</name>
    <dbReference type="NCBI Taxonomy" id="537"/>
    <lineage>
        <taxon>Bacteria</taxon>
        <taxon>Pseudomonadati</taxon>
        <taxon>Pseudomonadota</taxon>
        <taxon>Betaproteobacteria</taxon>
        <taxon>Neisseriales</taxon>
        <taxon>Chitinibacteraceae</taxon>
        <taxon>Iodobacter</taxon>
    </lineage>
</organism>
<evidence type="ECO:0000313" key="4">
    <source>
        <dbReference type="Proteomes" id="UP000295794"/>
    </source>
</evidence>
<keyword evidence="4" id="KW-1185">Reference proteome</keyword>
<dbReference type="OrthoDB" id="8780428at2"/>
<dbReference type="EMBL" id="SMBT01000025">
    <property type="protein sequence ID" value="TCU81226.1"/>
    <property type="molecule type" value="Genomic_DNA"/>
</dbReference>
<gene>
    <name evidence="2" type="ORF">EV682_12529</name>
    <name evidence="1" type="ORF">NCTC11159_02819</name>
</gene>
<dbReference type="AlphaFoldDB" id="A0A377QA28"/>
<dbReference type="RefSeq" id="WP_115227922.1">
    <property type="nucleotide sequence ID" value="NZ_CAWOLO010000025.1"/>
</dbReference>
<name>A0A377QA28_9NEIS</name>
<evidence type="ECO:0000313" key="3">
    <source>
        <dbReference type="Proteomes" id="UP000255108"/>
    </source>
</evidence>
<reference evidence="2 4" key="2">
    <citation type="submission" date="2019-03" db="EMBL/GenBank/DDBJ databases">
        <title>Genomic Encyclopedia of Type Strains, Phase IV (KMG-IV): sequencing the most valuable type-strain genomes for metagenomic binning, comparative biology and taxonomic classification.</title>
        <authorList>
            <person name="Goeker M."/>
        </authorList>
    </citation>
    <scope>NUCLEOTIDE SEQUENCE [LARGE SCALE GENOMIC DNA]</scope>
    <source>
        <strain evidence="2 4">DSM 3764</strain>
    </source>
</reference>
<sequence>MAFTQQDLDAINKAIARGERVIQYADRRVEYRNISELIAARHLAISDLSAQAGHAKTRQHRMFHAGKGI</sequence>
<evidence type="ECO:0000313" key="2">
    <source>
        <dbReference type="EMBL" id="TCU81226.1"/>
    </source>
</evidence>
<protein>
    <submittedName>
        <fullName evidence="1">Uncharacterized protein</fullName>
    </submittedName>
</protein>
<evidence type="ECO:0000313" key="1">
    <source>
        <dbReference type="EMBL" id="STQ91742.1"/>
    </source>
</evidence>
<proteinExistence type="predicted"/>